<reference evidence="2 3" key="1">
    <citation type="journal article" date="2019" name="Sci. Rep.">
        <title>Comparative genomics of chytrid fungi reveal insights into the obligate biotrophic and pathogenic lifestyle of Synchytrium endobioticum.</title>
        <authorList>
            <person name="van de Vossenberg B.T.L.H."/>
            <person name="Warris S."/>
            <person name="Nguyen H.D.T."/>
            <person name="van Gent-Pelzer M.P.E."/>
            <person name="Joly D.L."/>
            <person name="van de Geest H.C."/>
            <person name="Bonants P.J.M."/>
            <person name="Smith D.S."/>
            <person name="Levesque C.A."/>
            <person name="van der Lee T.A.J."/>
        </authorList>
    </citation>
    <scope>NUCLEOTIDE SEQUENCE [LARGE SCALE GENOMIC DNA]</scope>
    <source>
        <strain evidence="2 3">LEV6574</strain>
    </source>
</reference>
<dbReference type="VEuPathDB" id="FungiDB:SeMB42_g05561"/>
<dbReference type="EMBL" id="QEAM01000374">
    <property type="protein sequence ID" value="TPX40645.1"/>
    <property type="molecule type" value="Genomic_DNA"/>
</dbReference>
<dbReference type="Proteomes" id="UP000320475">
    <property type="component" value="Unassembled WGS sequence"/>
</dbReference>
<dbReference type="InterPro" id="IPR026100">
    <property type="entry name" value="Tmem223"/>
</dbReference>
<feature type="transmembrane region" description="Helical" evidence="1">
    <location>
        <begin position="110"/>
        <end position="130"/>
    </location>
</feature>
<evidence type="ECO:0000313" key="3">
    <source>
        <dbReference type="Proteomes" id="UP000320475"/>
    </source>
</evidence>
<comment type="caution">
    <text evidence="2">The sequence shown here is derived from an EMBL/GenBank/DDBJ whole genome shotgun (WGS) entry which is preliminary data.</text>
</comment>
<organism evidence="2 3">
    <name type="scientific">Synchytrium endobioticum</name>
    <dbReference type="NCBI Taxonomy" id="286115"/>
    <lineage>
        <taxon>Eukaryota</taxon>
        <taxon>Fungi</taxon>
        <taxon>Fungi incertae sedis</taxon>
        <taxon>Chytridiomycota</taxon>
        <taxon>Chytridiomycota incertae sedis</taxon>
        <taxon>Chytridiomycetes</taxon>
        <taxon>Synchytriales</taxon>
        <taxon>Synchytriaceae</taxon>
        <taxon>Synchytrium</taxon>
    </lineage>
</organism>
<proteinExistence type="predicted"/>
<keyword evidence="1" id="KW-0472">Membrane</keyword>
<name>A0A507CNE2_9FUNG</name>
<dbReference type="PANTHER" id="PTHR14549:SF2">
    <property type="entry name" value="TRANSMEMBRANE PROTEIN 223"/>
    <property type="match status" value="1"/>
</dbReference>
<evidence type="ECO:0008006" key="4">
    <source>
        <dbReference type="Google" id="ProtNLM"/>
    </source>
</evidence>
<dbReference type="GO" id="GO:0005739">
    <property type="term" value="C:mitochondrion"/>
    <property type="evidence" value="ECO:0007669"/>
    <property type="project" value="TreeGrafter"/>
</dbReference>
<keyword evidence="1" id="KW-0812">Transmembrane</keyword>
<evidence type="ECO:0000256" key="1">
    <source>
        <dbReference type="SAM" id="Phobius"/>
    </source>
</evidence>
<dbReference type="InterPro" id="IPR045325">
    <property type="entry name" value="TMEM70/TMEM186/TMEM223"/>
</dbReference>
<protein>
    <recommendedName>
        <fullName evidence="4">Transmembrane protein 223</fullName>
    </recommendedName>
</protein>
<evidence type="ECO:0000313" key="2">
    <source>
        <dbReference type="EMBL" id="TPX40645.1"/>
    </source>
</evidence>
<dbReference type="AlphaFoldDB" id="A0A507CNE2"/>
<sequence>MIHILNIRQYASKRMQAPKSISLKAPSTENIPFDVKADKRRPILTSDILLFEKTNQHKAVVVQLLSVFFLAMAFCAGSYSWLDLDRGPDDDASSLLRGQTQRRHGWFDRLISASPLLAIGVTAAGILQLATMRTVKRITLLQDGKHFVMDTANLIPPFRKVFPVDEFYKSAAVADNTKYTALTLRRKGKRLHYLLEEGGKFNERDFFNKIF</sequence>
<dbReference type="PANTHER" id="PTHR14549">
    <property type="entry name" value="TRANSMEMBRANE PROTEIN 223"/>
    <property type="match status" value="1"/>
</dbReference>
<feature type="transmembrane region" description="Helical" evidence="1">
    <location>
        <begin position="60"/>
        <end position="82"/>
    </location>
</feature>
<gene>
    <name evidence="2" type="ORF">SeLEV6574_g06505</name>
</gene>
<keyword evidence="1" id="KW-1133">Transmembrane helix</keyword>
<dbReference type="OrthoDB" id="2173782at2759"/>
<dbReference type="Pfam" id="PF06979">
    <property type="entry name" value="TMEM70"/>
    <property type="match status" value="1"/>
</dbReference>
<accession>A0A507CNE2</accession>